<dbReference type="InterPro" id="IPR004294">
    <property type="entry name" value="Carotenoid_Oase"/>
</dbReference>
<dbReference type="STRING" id="109264.A0A1F8ADY9"/>
<dbReference type="Pfam" id="PF03055">
    <property type="entry name" value="RPE65"/>
    <property type="match status" value="1"/>
</dbReference>
<proteinExistence type="inferred from homology"/>
<dbReference type="EMBL" id="LYCR01000007">
    <property type="protein sequence ID" value="OGM49639.1"/>
    <property type="molecule type" value="Genomic_DNA"/>
</dbReference>
<keyword evidence="4 5" id="KW-0408">Iron</keyword>
<organism evidence="6 7">
    <name type="scientific">Aspergillus bombycis</name>
    <dbReference type="NCBI Taxonomy" id="109264"/>
    <lineage>
        <taxon>Eukaryota</taxon>
        <taxon>Fungi</taxon>
        <taxon>Dikarya</taxon>
        <taxon>Ascomycota</taxon>
        <taxon>Pezizomycotina</taxon>
        <taxon>Eurotiomycetes</taxon>
        <taxon>Eurotiomycetidae</taxon>
        <taxon>Eurotiales</taxon>
        <taxon>Aspergillaceae</taxon>
        <taxon>Aspergillus</taxon>
    </lineage>
</organism>
<dbReference type="GO" id="GO:0010436">
    <property type="term" value="F:carotenoid dioxygenase activity"/>
    <property type="evidence" value="ECO:0007669"/>
    <property type="project" value="TreeGrafter"/>
</dbReference>
<dbReference type="GeneID" id="34445241"/>
<evidence type="ECO:0000256" key="5">
    <source>
        <dbReference type="PIRSR" id="PIRSR604294-1"/>
    </source>
</evidence>
<comment type="caution">
    <text evidence="6">The sequence shown here is derived from an EMBL/GenBank/DDBJ whole genome shotgun (WGS) entry which is preliminary data.</text>
</comment>
<evidence type="ECO:0000313" key="7">
    <source>
        <dbReference type="Proteomes" id="UP000179179"/>
    </source>
</evidence>
<sequence length="544" mass="61549">MAHSSLRGEPVYTNGVKVGDRIEFPKTPAFSNFAAPARFEGQIMELEVEGTIPGAVEGTYYHVSMDHRFPPKFQDDILFNGDGCVAAFRISEGHCDWKRRFVQTDRYHVETAARKSLFGRYRNPYTDDESVQGVIRTAANTNVVFWRGVILACKEDGPPFALDPETLETIGRYDFDGQVLAPTFTAHPKIDPKTQSMLTFAYEAGGNGNDGSREIAFYEIDADGRKTEEVWFEAPYCGFIHDFGFTDNFIILPLTPLKMDLDRLKKGGAHWAWDPSEYHYFGIAPRHGAKKEDMVWIRHPNAFQGHVAGHYEKDGKLIFDLTMANGNLFWWFPPEGKDPEPPSARSAVSSPMTRYIFDIKDMYNITEIMPAFQCPTSAEFSRIDDRFLGQYYKNFWVLGIDMARSYDLERCGLTPSGRFNLLVHYNWETAKETIFWPGPTTVFQEPCFVPESDDAPEGEGYLVVVVNRMDVKLNELWIFEAQAIQKGPIAKVKLPLRPGVAFHGNFVDARDIKEFARRRAAGGDLGPATAARQPLPWQTLAGQP</sequence>
<feature type="binding site" evidence="5">
    <location>
        <position position="306"/>
    </location>
    <ligand>
        <name>Fe cation</name>
        <dbReference type="ChEBI" id="CHEBI:24875"/>
        <note>catalytic</note>
    </ligand>
</feature>
<name>A0A1F8ADY9_9EURO</name>
<comment type="cofactor">
    <cofactor evidence="5">
        <name>Fe(2+)</name>
        <dbReference type="ChEBI" id="CHEBI:29033"/>
    </cofactor>
    <text evidence="5">Binds 1 Fe(2+) ion per subunit.</text>
</comment>
<evidence type="ECO:0008006" key="8">
    <source>
        <dbReference type="Google" id="ProtNLM"/>
    </source>
</evidence>
<dbReference type="GO" id="GO:0016121">
    <property type="term" value="P:carotene catabolic process"/>
    <property type="evidence" value="ECO:0007669"/>
    <property type="project" value="TreeGrafter"/>
</dbReference>
<accession>A0A1F8ADY9</accession>
<dbReference type="RefSeq" id="XP_022393356.1">
    <property type="nucleotide sequence ID" value="XM_022528981.1"/>
</dbReference>
<dbReference type="GO" id="GO:0046872">
    <property type="term" value="F:metal ion binding"/>
    <property type="evidence" value="ECO:0007669"/>
    <property type="project" value="UniProtKB-KW"/>
</dbReference>
<evidence type="ECO:0000256" key="1">
    <source>
        <dbReference type="ARBA" id="ARBA00006787"/>
    </source>
</evidence>
<dbReference type="PANTHER" id="PTHR10543">
    <property type="entry name" value="BETA-CAROTENE DIOXYGENASE"/>
    <property type="match status" value="1"/>
</dbReference>
<evidence type="ECO:0000313" key="6">
    <source>
        <dbReference type="EMBL" id="OGM49639.1"/>
    </source>
</evidence>
<dbReference type="Proteomes" id="UP000179179">
    <property type="component" value="Unassembled WGS sequence"/>
</dbReference>
<keyword evidence="3" id="KW-0560">Oxidoreductase</keyword>
<dbReference type="OrthoDB" id="1069523at2759"/>
<reference evidence="6 7" key="1">
    <citation type="journal article" date="2016" name="Genome Biol. Evol.">
        <title>Draft genome sequence of an aflatoxigenic Aspergillus species, A. bombycis.</title>
        <authorList>
            <person name="Moore G.G."/>
            <person name="Mack B.M."/>
            <person name="Beltz S.B."/>
            <person name="Gilbert M.K."/>
        </authorList>
    </citation>
    <scope>NUCLEOTIDE SEQUENCE [LARGE SCALE GENOMIC DNA]</scope>
    <source>
        <strain evidence="7">NRRL 26010</strain>
    </source>
</reference>
<gene>
    <name evidence="6" type="ORF">ABOM_001851</name>
</gene>
<keyword evidence="2 5" id="KW-0479">Metal-binding</keyword>
<evidence type="ECO:0000256" key="2">
    <source>
        <dbReference type="ARBA" id="ARBA00022723"/>
    </source>
</evidence>
<feature type="binding site" evidence="5">
    <location>
        <position position="241"/>
    </location>
    <ligand>
        <name>Fe cation</name>
        <dbReference type="ChEBI" id="CHEBI:24875"/>
        <note>catalytic</note>
    </ligand>
</feature>
<dbReference type="PANTHER" id="PTHR10543:SF89">
    <property type="entry name" value="CAROTENOID 9,10(9',10')-CLEAVAGE DIOXYGENASE 1"/>
    <property type="match status" value="1"/>
</dbReference>
<feature type="binding site" evidence="5">
    <location>
        <position position="503"/>
    </location>
    <ligand>
        <name>Fe cation</name>
        <dbReference type="ChEBI" id="CHEBI:24875"/>
        <note>catalytic</note>
    </ligand>
</feature>
<dbReference type="AlphaFoldDB" id="A0A1F8ADY9"/>
<evidence type="ECO:0000256" key="4">
    <source>
        <dbReference type="ARBA" id="ARBA00023004"/>
    </source>
</evidence>
<keyword evidence="7" id="KW-1185">Reference proteome</keyword>
<protein>
    <recommendedName>
        <fullName evidence="8">Lignostilbene dioxygenase</fullName>
    </recommendedName>
</protein>
<comment type="similarity">
    <text evidence="1">Belongs to the carotenoid oxygenase family.</text>
</comment>
<feature type="binding site" evidence="5">
    <location>
        <position position="187"/>
    </location>
    <ligand>
        <name>Fe cation</name>
        <dbReference type="ChEBI" id="CHEBI:24875"/>
        <note>catalytic</note>
    </ligand>
</feature>
<evidence type="ECO:0000256" key="3">
    <source>
        <dbReference type="ARBA" id="ARBA00023002"/>
    </source>
</evidence>